<protein>
    <recommendedName>
        <fullName evidence="7">Transcriptional regulator</fullName>
    </recommendedName>
</protein>
<feature type="domain" description="Putative sugar diacid recognition" evidence="2">
    <location>
        <begin position="9"/>
        <end position="142"/>
    </location>
</feature>
<evidence type="ECO:0000256" key="1">
    <source>
        <dbReference type="ARBA" id="ARBA00006754"/>
    </source>
</evidence>
<comment type="caution">
    <text evidence="5">The sequence shown here is derived from an EMBL/GenBank/DDBJ whole genome shotgun (WGS) entry which is preliminary data.</text>
</comment>
<reference evidence="5 6" key="1">
    <citation type="submission" date="2019-03" db="EMBL/GenBank/DDBJ databases">
        <authorList>
            <person name="Liu G."/>
        </authorList>
    </citation>
    <scope>NUCLEOTIDE SEQUENCE [LARGE SCALE GENOMIC DNA]</scope>
    <source>
        <strain evidence="5 6">DSM 19099</strain>
    </source>
</reference>
<dbReference type="InterPro" id="IPR008599">
    <property type="entry name" value="Diacid_rec"/>
</dbReference>
<dbReference type="Pfam" id="PF17853">
    <property type="entry name" value="GGDEF_2"/>
    <property type="match status" value="1"/>
</dbReference>
<name>A0A4Y7WJR7_9BACI</name>
<dbReference type="InterPro" id="IPR041522">
    <property type="entry name" value="CdaR_GGDEF"/>
</dbReference>
<gene>
    <name evidence="5" type="ORF">E2L03_15260</name>
</gene>
<dbReference type="Pfam" id="PF05651">
    <property type="entry name" value="Diacid_rec"/>
    <property type="match status" value="1"/>
</dbReference>
<evidence type="ECO:0000259" key="3">
    <source>
        <dbReference type="Pfam" id="PF13556"/>
    </source>
</evidence>
<dbReference type="PANTHER" id="PTHR33744:SF15">
    <property type="entry name" value="CARBOHYDRATE DIACID REGULATOR"/>
    <property type="match status" value="1"/>
</dbReference>
<dbReference type="EMBL" id="SNUX01000003">
    <property type="protein sequence ID" value="TES48464.1"/>
    <property type="molecule type" value="Genomic_DNA"/>
</dbReference>
<feature type="domain" description="CdaR GGDEF-like" evidence="4">
    <location>
        <begin position="152"/>
        <end position="263"/>
    </location>
</feature>
<feature type="domain" description="PucR C-terminal helix-turn-helix" evidence="3">
    <location>
        <begin position="309"/>
        <end position="363"/>
    </location>
</feature>
<sequence>MGNGDILMLTKEIANAIVQETSIRLDRNINIMDKDGFIIASRDASRLHTVHGGAVEVLTTGNSLTIYPTQASRWEGSIPGINLPILFNKDIIGVIGITGDPDELESVGELVKMTTELMIQQAFITSQLEWKQRTKEMVIEQLLLPNPTYKTIQKGLEMLEINLLPPFMAVTIQLHQLTIQKQELIDKIEQFFGYHHAIAGFSSLNHLFIVVSHMEEQDAVKQMKTLQSFLQKQRTTFTLSYSLPFKELNQFHQAYLDCELALTMTDKENALISFSQFEVKALLHQMNSDLRERFSNRVLHDLNDTHTITLKTFFENDLNIQKTADALFLHRNTLLYRLNAIVDKTGYNPKTFNDSLILQVALWIKELK</sequence>
<dbReference type="Proteomes" id="UP000298210">
    <property type="component" value="Unassembled WGS sequence"/>
</dbReference>
<proteinExistence type="inferred from homology"/>
<accession>A0A4Y7WJR7</accession>
<dbReference type="InterPro" id="IPR051448">
    <property type="entry name" value="CdaR-like_regulators"/>
</dbReference>
<evidence type="ECO:0000259" key="2">
    <source>
        <dbReference type="Pfam" id="PF05651"/>
    </source>
</evidence>
<dbReference type="Pfam" id="PF13556">
    <property type="entry name" value="HTH_30"/>
    <property type="match status" value="1"/>
</dbReference>
<dbReference type="AlphaFoldDB" id="A0A4Y7WJR7"/>
<evidence type="ECO:0008006" key="7">
    <source>
        <dbReference type="Google" id="ProtNLM"/>
    </source>
</evidence>
<dbReference type="PANTHER" id="PTHR33744">
    <property type="entry name" value="CARBOHYDRATE DIACID REGULATOR"/>
    <property type="match status" value="1"/>
</dbReference>
<dbReference type="Gene3D" id="1.10.10.2840">
    <property type="entry name" value="PucR C-terminal helix-turn-helix domain"/>
    <property type="match status" value="1"/>
</dbReference>
<dbReference type="InterPro" id="IPR042070">
    <property type="entry name" value="PucR_C-HTH_sf"/>
</dbReference>
<evidence type="ECO:0000313" key="5">
    <source>
        <dbReference type="EMBL" id="TES48464.1"/>
    </source>
</evidence>
<comment type="similarity">
    <text evidence="1">Belongs to the CdaR family.</text>
</comment>
<evidence type="ECO:0000259" key="4">
    <source>
        <dbReference type="Pfam" id="PF17853"/>
    </source>
</evidence>
<organism evidence="5 6">
    <name type="scientific">Shouchella lehensis</name>
    <dbReference type="NCBI Taxonomy" id="300825"/>
    <lineage>
        <taxon>Bacteria</taxon>
        <taxon>Bacillati</taxon>
        <taxon>Bacillota</taxon>
        <taxon>Bacilli</taxon>
        <taxon>Bacillales</taxon>
        <taxon>Bacillaceae</taxon>
        <taxon>Shouchella</taxon>
    </lineage>
</organism>
<dbReference type="InterPro" id="IPR025736">
    <property type="entry name" value="PucR_C-HTH_dom"/>
</dbReference>
<evidence type="ECO:0000313" key="6">
    <source>
        <dbReference type="Proteomes" id="UP000298210"/>
    </source>
</evidence>